<keyword evidence="1" id="KW-0175">Coiled coil</keyword>
<feature type="compositionally biased region" description="Polar residues" evidence="2">
    <location>
        <begin position="226"/>
        <end position="237"/>
    </location>
</feature>
<reference evidence="4 5" key="1">
    <citation type="submission" date="2022-05" db="EMBL/GenBank/DDBJ databases">
        <authorList>
            <consortium name="Genoscope - CEA"/>
            <person name="William W."/>
        </authorList>
    </citation>
    <scope>NUCLEOTIDE SEQUENCE [LARGE SCALE GENOMIC DNA]</scope>
</reference>
<comment type="caution">
    <text evidence="4">The sequence shown here is derived from an EMBL/GenBank/DDBJ whole genome shotgun (WGS) entry which is preliminary data.</text>
</comment>
<feature type="coiled-coil region" evidence="1">
    <location>
        <begin position="96"/>
        <end position="123"/>
    </location>
</feature>
<evidence type="ECO:0000313" key="5">
    <source>
        <dbReference type="Proteomes" id="UP001159405"/>
    </source>
</evidence>
<dbReference type="CDD" id="cd01671">
    <property type="entry name" value="CARD"/>
    <property type="match status" value="1"/>
</dbReference>
<feature type="domain" description="CARD" evidence="3">
    <location>
        <begin position="1"/>
        <end position="91"/>
    </location>
</feature>
<sequence length="470" mass="55017">MDPKQCSVIDRHYLRLEQCLEPSKLLRYLKTVGVLDDDDVETIREKNKSREAQVAIFVDIIKRRENGFRRLLQALLKSKVQAFLARELLQDDVYDEEEISTMLSELENDLDETQSLKLRLIEEEKRHRYTKKELEEIRRSSIVFSDSSSSGLFPDYDSNPSDESEAEVEKEQPQGSHESFALMLTDNEDFEWEHEDGWRNFGSADGLDTLCRRKIQNGLFDEPLRKSSSLGRLNGKQQRSRLAKRSNKKCLQQRKNSHDSPDKGKRDEKERKSLEEKLAVLQKQLQDEKRRRDISEREVAKLQIEKEDLCIELEDTREQLRESQLNLFFEDDNEEPELCFDQSADENESLGFYGAETKDGTVLIDRRRQCSPSDNATTSTYRSSPCLDKLQVQTEHLSRGRLTASWKSLNAHYYELDEYDDEINVELDASNVLDTLRRLKIHTNALYNDVLNERDELRYLKGIASRMQSR</sequence>
<dbReference type="PROSITE" id="PS50209">
    <property type="entry name" value="CARD"/>
    <property type="match status" value="1"/>
</dbReference>
<dbReference type="Proteomes" id="UP001159405">
    <property type="component" value="Unassembled WGS sequence"/>
</dbReference>
<name>A0ABN8NYU1_9CNID</name>
<dbReference type="Pfam" id="PF00619">
    <property type="entry name" value="CARD"/>
    <property type="match status" value="1"/>
</dbReference>
<gene>
    <name evidence="4" type="ORF">PLOB_00032901</name>
</gene>
<evidence type="ECO:0000256" key="2">
    <source>
        <dbReference type="SAM" id="MobiDB-lite"/>
    </source>
</evidence>
<dbReference type="SUPFAM" id="SSF47986">
    <property type="entry name" value="DEATH domain"/>
    <property type="match status" value="1"/>
</dbReference>
<dbReference type="InterPro" id="IPR001315">
    <property type="entry name" value="CARD"/>
</dbReference>
<evidence type="ECO:0000313" key="4">
    <source>
        <dbReference type="EMBL" id="CAH3127349.1"/>
    </source>
</evidence>
<protein>
    <recommendedName>
        <fullName evidence="3">CARD domain-containing protein</fullName>
    </recommendedName>
</protein>
<dbReference type="InterPro" id="IPR011029">
    <property type="entry name" value="DEATH-like_dom_sf"/>
</dbReference>
<proteinExistence type="predicted"/>
<feature type="compositionally biased region" description="Basic residues" evidence="2">
    <location>
        <begin position="238"/>
        <end position="252"/>
    </location>
</feature>
<feature type="region of interest" description="Disordered" evidence="2">
    <location>
        <begin position="146"/>
        <end position="177"/>
    </location>
</feature>
<feature type="region of interest" description="Disordered" evidence="2">
    <location>
        <begin position="225"/>
        <end position="275"/>
    </location>
</feature>
<dbReference type="Gene3D" id="1.10.533.10">
    <property type="entry name" value="Death Domain, Fas"/>
    <property type="match status" value="1"/>
</dbReference>
<evidence type="ECO:0000256" key="1">
    <source>
        <dbReference type="SAM" id="Coils"/>
    </source>
</evidence>
<organism evidence="4 5">
    <name type="scientific">Porites lobata</name>
    <dbReference type="NCBI Taxonomy" id="104759"/>
    <lineage>
        <taxon>Eukaryota</taxon>
        <taxon>Metazoa</taxon>
        <taxon>Cnidaria</taxon>
        <taxon>Anthozoa</taxon>
        <taxon>Hexacorallia</taxon>
        <taxon>Scleractinia</taxon>
        <taxon>Fungiina</taxon>
        <taxon>Poritidae</taxon>
        <taxon>Porites</taxon>
    </lineage>
</organism>
<accession>A0ABN8NYU1</accession>
<feature type="compositionally biased region" description="Basic and acidic residues" evidence="2">
    <location>
        <begin position="256"/>
        <end position="275"/>
    </location>
</feature>
<dbReference type="EMBL" id="CALNXK010000043">
    <property type="protein sequence ID" value="CAH3127349.1"/>
    <property type="molecule type" value="Genomic_DNA"/>
</dbReference>
<keyword evidence="5" id="KW-1185">Reference proteome</keyword>
<evidence type="ECO:0000259" key="3">
    <source>
        <dbReference type="PROSITE" id="PS50209"/>
    </source>
</evidence>